<protein>
    <submittedName>
        <fullName evidence="1">Uncharacterized protein</fullName>
    </submittedName>
</protein>
<reference evidence="1 2" key="1">
    <citation type="submission" date="2017-03" db="EMBL/GenBank/DDBJ databases">
        <title>Whole genome sequences of fourteen strains of Bradyrhizobium canariense and one strain of Bradyrhizobium japonicum isolated from Lupinus (Papilionoideae: Genisteae) species in Algeria.</title>
        <authorList>
            <person name="Crovadore J."/>
            <person name="Chekireb D."/>
            <person name="Brachmann A."/>
            <person name="Chablais R."/>
            <person name="Cochard B."/>
            <person name="Lefort F."/>
        </authorList>
    </citation>
    <scope>NUCLEOTIDE SEQUENCE [LARGE SCALE GENOMIC DNA]</scope>
    <source>
        <strain evidence="1 2">UBMA197</strain>
    </source>
</reference>
<organism evidence="1 2">
    <name type="scientific">Bradyrhizobium japonicum</name>
    <dbReference type="NCBI Taxonomy" id="375"/>
    <lineage>
        <taxon>Bacteria</taxon>
        <taxon>Pseudomonadati</taxon>
        <taxon>Pseudomonadota</taxon>
        <taxon>Alphaproteobacteria</taxon>
        <taxon>Hyphomicrobiales</taxon>
        <taxon>Nitrobacteraceae</taxon>
        <taxon>Bradyrhizobium</taxon>
    </lineage>
</organism>
<proteinExistence type="predicted"/>
<dbReference type="EMBL" id="NAFL01000162">
    <property type="protein sequence ID" value="OSJ36907.1"/>
    <property type="molecule type" value="Genomic_DNA"/>
</dbReference>
<name>A0A1Y2JXI3_BRAJP</name>
<sequence>MTSPTDDELRAAVTAAIEQWKTSRQLPHLSPNDCETLNKLIITGLQTVLFQRAKAFDKR</sequence>
<dbReference type="Proteomes" id="UP000193335">
    <property type="component" value="Unassembled WGS sequence"/>
</dbReference>
<comment type="caution">
    <text evidence="1">The sequence shown here is derived from an EMBL/GenBank/DDBJ whole genome shotgun (WGS) entry which is preliminary data.</text>
</comment>
<evidence type="ECO:0000313" key="1">
    <source>
        <dbReference type="EMBL" id="OSJ36907.1"/>
    </source>
</evidence>
<dbReference type="RefSeq" id="WP_027516023.1">
    <property type="nucleotide sequence ID" value="NZ_NAFL01000162.1"/>
</dbReference>
<evidence type="ECO:0000313" key="2">
    <source>
        <dbReference type="Proteomes" id="UP000193335"/>
    </source>
</evidence>
<accession>A0A1Y2JXI3</accession>
<gene>
    <name evidence="1" type="ORF">BSZ19_01925</name>
</gene>
<dbReference type="AlphaFoldDB" id="A0A1Y2JXI3"/>